<sequence>MKEPARTWPDGRPLGGENGYPTVWAEYTLYCQAKMVAREMLKAQRGNREAVFAQWEGRLPGVTRERVREALQELSGA</sequence>
<dbReference type="OrthoDB" id="9917522at2"/>
<evidence type="ECO:0000313" key="1">
    <source>
        <dbReference type="EMBL" id="TDX29119.1"/>
    </source>
</evidence>
<protein>
    <submittedName>
        <fullName evidence="1">Uncharacterized protein</fullName>
    </submittedName>
</protein>
<dbReference type="Proteomes" id="UP000294489">
    <property type="component" value="Unassembled WGS sequence"/>
</dbReference>
<comment type="caution">
    <text evidence="1">The sequence shown here is derived from an EMBL/GenBank/DDBJ whole genome shotgun (WGS) entry which is preliminary data.</text>
</comment>
<reference evidence="1 2" key="1">
    <citation type="submission" date="2019-03" db="EMBL/GenBank/DDBJ databases">
        <title>Freshwater and sediment microbial communities from various areas in North America, analyzing microbe dynamics in response to fracking.</title>
        <authorList>
            <person name="Lamendella R."/>
        </authorList>
    </citation>
    <scope>NUCLEOTIDE SEQUENCE [LARGE SCALE GENOMIC DNA]</scope>
    <source>
        <strain evidence="1 2">6_TX</strain>
    </source>
</reference>
<gene>
    <name evidence="1" type="ORF">DFO67_108163</name>
</gene>
<dbReference type="RefSeq" id="WP_134017960.1">
    <property type="nucleotide sequence ID" value="NZ_SOEC01000008.1"/>
</dbReference>
<dbReference type="EMBL" id="SOEC01000008">
    <property type="protein sequence ID" value="TDX29119.1"/>
    <property type="molecule type" value="Genomic_DNA"/>
</dbReference>
<proteinExistence type="predicted"/>
<dbReference type="AlphaFoldDB" id="A0A4R8FRD0"/>
<accession>A0A4R8FRD0</accession>
<evidence type="ECO:0000313" key="2">
    <source>
        <dbReference type="Proteomes" id="UP000294489"/>
    </source>
</evidence>
<organism evidence="1 2">
    <name type="scientific">Modicisalibacter xianhensis</name>
    <dbReference type="NCBI Taxonomy" id="442341"/>
    <lineage>
        <taxon>Bacteria</taxon>
        <taxon>Pseudomonadati</taxon>
        <taxon>Pseudomonadota</taxon>
        <taxon>Gammaproteobacteria</taxon>
        <taxon>Oceanospirillales</taxon>
        <taxon>Halomonadaceae</taxon>
        <taxon>Modicisalibacter</taxon>
    </lineage>
</organism>
<name>A0A4R8FRD0_9GAMM</name>